<evidence type="ECO:0000313" key="4">
    <source>
        <dbReference type="Proteomes" id="UP000264141"/>
    </source>
</evidence>
<reference evidence="3 4" key="1">
    <citation type="journal article" date="2018" name="Nat. Biotechnol.">
        <title>A standardized bacterial taxonomy based on genome phylogeny substantially revises the tree of life.</title>
        <authorList>
            <person name="Parks D.H."/>
            <person name="Chuvochina M."/>
            <person name="Waite D.W."/>
            <person name="Rinke C."/>
            <person name="Skarshewski A."/>
            <person name="Chaumeil P.A."/>
            <person name="Hugenholtz P."/>
        </authorList>
    </citation>
    <scope>NUCLEOTIDE SEQUENCE [LARGE SCALE GENOMIC DNA]</scope>
    <source>
        <strain evidence="3">UBA8781</strain>
    </source>
</reference>
<dbReference type="Proteomes" id="UP000264141">
    <property type="component" value="Unassembled WGS sequence"/>
</dbReference>
<evidence type="ECO:0000313" key="3">
    <source>
        <dbReference type="EMBL" id="HCE17871.1"/>
    </source>
</evidence>
<dbReference type="InterPro" id="IPR025669">
    <property type="entry name" value="AAA_dom"/>
</dbReference>
<dbReference type="SUPFAM" id="SSF52540">
    <property type="entry name" value="P-loop containing nucleoside triphosphate hydrolases"/>
    <property type="match status" value="1"/>
</dbReference>
<evidence type="ECO:0000256" key="1">
    <source>
        <dbReference type="ARBA" id="ARBA00006976"/>
    </source>
</evidence>
<evidence type="ECO:0000259" key="2">
    <source>
        <dbReference type="Pfam" id="PF13614"/>
    </source>
</evidence>
<feature type="domain" description="AAA" evidence="2">
    <location>
        <begin position="4"/>
        <end position="177"/>
    </location>
</feature>
<dbReference type="EMBL" id="DPBP01000033">
    <property type="protein sequence ID" value="HCE17871.1"/>
    <property type="molecule type" value="Genomic_DNA"/>
</dbReference>
<comment type="similarity">
    <text evidence="1">Belongs to the ParA family.</text>
</comment>
<comment type="caution">
    <text evidence="3">The sequence shown here is derived from an EMBL/GenBank/DDBJ whole genome shotgun (WGS) entry which is preliminary data.</text>
</comment>
<dbReference type="FunFam" id="3.40.50.300:FF:000285">
    <property type="entry name" value="Sporulation initiation inhibitor Soj"/>
    <property type="match status" value="1"/>
</dbReference>
<protein>
    <submittedName>
        <fullName evidence="3">ParA family protein</fullName>
    </submittedName>
</protein>
<gene>
    <name evidence="3" type="ORF">DEQ80_08435</name>
</gene>
<dbReference type="InterPro" id="IPR027417">
    <property type="entry name" value="P-loop_NTPase"/>
</dbReference>
<sequence>MSCIIAIANEKGGVAKTTTTLSLGAALAEAGSSVLAIDLDAQANLTMALALQSENGHRTSASMLLEDKPGQNLVLKTAVPGLDLIPASSSLGLAERFLPIRSGYEVILRNALQPISSRYDFILMDCPPFLGAITTNALTAANLLIMPTQAEFFSIHALRNMMTLIRKVRLNGNPNLTYRLLLTLFDRRNRIHRTLSEQLRTTFGNGVLDTVIEVDTRLRESAIAGVPVLIHAPKTRSAFQYRALAQEIKAYVQETISQPA</sequence>
<dbReference type="RefSeq" id="WP_062190620.1">
    <property type="nucleotide sequence ID" value="NZ_DF967965.1"/>
</dbReference>
<name>A0A3D1JH18_9CHLR</name>
<dbReference type="PANTHER" id="PTHR13696:SF52">
    <property type="entry name" value="PARA FAMILY PROTEIN CT_582"/>
    <property type="match status" value="1"/>
</dbReference>
<dbReference type="OrthoDB" id="9815116at2"/>
<dbReference type="Pfam" id="PF13614">
    <property type="entry name" value="AAA_31"/>
    <property type="match status" value="1"/>
</dbReference>
<proteinExistence type="inferred from homology"/>
<dbReference type="PANTHER" id="PTHR13696">
    <property type="entry name" value="P-LOOP CONTAINING NUCLEOSIDE TRIPHOSPHATE HYDROLASE"/>
    <property type="match status" value="1"/>
</dbReference>
<dbReference type="CDD" id="cd02042">
    <property type="entry name" value="ParAB_family"/>
    <property type="match status" value="1"/>
</dbReference>
<dbReference type="AlphaFoldDB" id="A0A3D1JH18"/>
<dbReference type="Gene3D" id="3.40.50.300">
    <property type="entry name" value="P-loop containing nucleotide triphosphate hydrolases"/>
    <property type="match status" value="1"/>
</dbReference>
<dbReference type="InterPro" id="IPR050678">
    <property type="entry name" value="DNA_Partitioning_ATPase"/>
</dbReference>
<dbReference type="STRING" id="229919.GCA_001050195_01109"/>
<accession>A0A3D1JH18</accession>
<organism evidence="3 4">
    <name type="scientific">Anaerolinea thermolimosa</name>
    <dbReference type="NCBI Taxonomy" id="229919"/>
    <lineage>
        <taxon>Bacteria</taxon>
        <taxon>Bacillati</taxon>
        <taxon>Chloroflexota</taxon>
        <taxon>Anaerolineae</taxon>
        <taxon>Anaerolineales</taxon>
        <taxon>Anaerolineaceae</taxon>
        <taxon>Anaerolinea</taxon>
    </lineage>
</organism>